<dbReference type="EMBL" id="QWIT01000834">
    <property type="protein sequence ID" value="RMZ20277.1"/>
    <property type="molecule type" value="Genomic_DNA"/>
</dbReference>
<name>A0A3M7I3U6_HORWE</name>
<organism evidence="2 3">
    <name type="scientific">Hortaea werneckii</name>
    <name type="common">Black yeast</name>
    <name type="synonym">Cladosporium werneckii</name>
    <dbReference type="NCBI Taxonomy" id="91943"/>
    <lineage>
        <taxon>Eukaryota</taxon>
        <taxon>Fungi</taxon>
        <taxon>Dikarya</taxon>
        <taxon>Ascomycota</taxon>
        <taxon>Pezizomycotina</taxon>
        <taxon>Dothideomycetes</taxon>
        <taxon>Dothideomycetidae</taxon>
        <taxon>Mycosphaerellales</taxon>
        <taxon>Teratosphaeriaceae</taxon>
        <taxon>Hortaea</taxon>
    </lineage>
</organism>
<feature type="region of interest" description="Disordered" evidence="1">
    <location>
        <begin position="275"/>
        <end position="309"/>
    </location>
</feature>
<gene>
    <name evidence="2" type="ORF">D0859_15724</name>
</gene>
<evidence type="ECO:0000256" key="1">
    <source>
        <dbReference type="SAM" id="MobiDB-lite"/>
    </source>
</evidence>
<dbReference type="AlphaFoldDB" id="A0A3M7I3U6"/>
<proteinExistence type="predicted"/>
<dbReference type="Proteomes" id="UP000281677">
    <property type="component" value="Unassembled WGS sequence"/>
</dbReference>
<dbReference type="VEuPathDB" id="FungiDB:BTJ68_08294"/>
<protein>
    <submittedName>
        <fullName evidence="2">Uncharacterized protein</fullName>
    </submittedName>
</protein>
<dbReference type="PANTHER" id="PTHR33321:SF12">
    <property type="entry name" value="PLANT BASIC SECRETORY PROTEIN (BSP) FAMILY PROTEIN"/>
    <property type="match status" value="1"/>
</dbReference>
<evidence type="ECO:0000313" key="2">
    <source>
        <dbReference type="EMBL" id="RMZ20277.1"/>
    </source>
</evidence>
<accession>A0A3M7I3U6</accession>
<dbReference type="Pfam" id="PF04450">
    <property type="entry name" value="BSP"/>
    <property type="match status" value="1"/>
</dbReference>
<dbReference type="InterPro" id="IPR007541">
    <property type="entry name" value="Uncharacterised_BSP"/>
</dbReference>
<comment type="caution">
    <text evidence="2">The sequence shown here is derived from an EMBL/GenBank/DDBJ whole genome shotgun (WGS) entry which is preliminary data.</text>
</comment>
<reference evidence="2 3" key="1">
    <citation type="journal article" date="2018" name="BMC Genomics">
        <title>Genomic evidence for intraspecific hybridization in a clonal and extremely halotolerant yeast.</title>
        <authorList>
            <person name="Gostincar C."/>
            <person name="Stajich J.E."/>
            <person name="Zupancic J."/>
            <person name="Zalar P."/>
            <person name="Gunde-Cimerman N."/>
        </authorList>
    </citation>
    <scope>NUCLEOTIDE SEQUENCE [LARGE SCALE GENOMIC DNA]</scope>
    <source>
        <strain evidence="2 3">EXF-120</strain>
    </source>
</reference>
<dbReference type="PANTHER" id="PTHR33321">
    <property type="match status" value="1"/>
</dbReference>
<evidence type="ECO:0000313" key="3">
    <source>
        <dbReference type="Proteomes" id="UP000281677"/>
    </source>
</evidence>
<dbReference type="OrthoDB" id="891726at2759"/>
<sequence length="309" mass="34572">MTCISSCHLIHPSLLQKGLHKPPSKPTMPITPTYFQQAMPAISRPHDAPTGTNTSPIPPPIRTHHFPSPKIRLHLDDLSHEGSTIFLSNIKASEDLPLQIQNVLNLLYTPTCPRPGTRSVTLILRQYNGLAYTTGTDLDDDHKEIHLNLDYILRVGAERARHEVLGILCHELVHCFQWNAQGSCPGGLVEGMADYVRLNAGLAARHWKQEAEGNWDAGYQHTGFFLQWLEEKFGVGTVRRLNGCLRMGRYDEDRVFGECCRGRRVEELWGEYREELQRRGDGEGNGATGTTGEEGRTIPTDTPPKHGDA</sequence>